<dbReference type="InterPro" id="IPR001670">
    <property type="entry name" value="ADH_Fe/GldA"/>
</dbReference>
<dbReference type="PANTHER" id="PTHR11496">
    <property type="entry name" value="ALCOHOL DEHYDROGENASE"/>
    <property type="match status" value="1"/>
</dbReference>
<dbReference type="InterPro" id="IPR056798">
    <property type="entry name" value="ADH_Fe_C"/>
</dbReference>
<dbReference type="RefSeq" id="WP_301139894.1">
    <property type="nucleotide sequence ID" value="NZ_JAUHTQ010000026.1"/>
</dbReference>
<dbReference type="EC" id="1.1.1.-" evidence="4"/>
<dbReference type="InterPro" id="IPR018211">
    <property type="entry name" value="ADH_Fe_CS"/>
</dbReference>
<evidence type="ECO:0000313" key="4">
    <source>
        <dbReference type="EMBL" id="MDN4495584.1"/>
    </source>
</evidence>
<dbReference type="Pfam" id="PF25137">
    <property type="entry name" value="ADH_Fe_C"/>
    <property type="match status" value="1"/>
</dbReference>
<accession>A0ABT8GWG6</accession>
<feature type="domain" description="Alcohol dehydrogenase iron-type/glycerol dehydrogenase GldA" evidence="2">
    <location>
        <begin position="8"/>
        <end position="176"/>
    </location>
</feature>
<sequence>MSHLSCFPTRLLIGENALNQVNDVLKEFGAKNILLVTDKGLTAAGIVDKVIDCIQKSVANITIFNETKPEPTISNFKSALELAKGIDIDLVIGLGGGSAIDLAKAVALLLKHDKEFLEFVGINKVPSPGLPTVMISTTSGTGSEVSKFAVLTDEETHLKSVIASPNIVPTVAVVDPALTYTLPPVITAHTGLDALVHVIEGYLAQRNSNFSNELALVGLKKIWNHIEAAYEDGTNKEARYEMAIGSMMGGLVLNTTDGAGMVHGLAFSLGVYCNLPHGLSNSLMLPYTLKYLAPYCQEALVTLASNVNIVEATNEKTIERFIDEIIQLQKRLNLPITLEELGIEESLLETLAASSYTQERLQTNSPKRLEKDELLAIFKQAYNGQIILNEG</sequence>
<dbReference type="CDD" id="cd08551">
    <property type="entry name" value="Fe-ADH"/>
    <property type="match status" value="1"/>
</dbReference>
<evidence type="ECO:0000256" key="1">
    <source>
        <dbReference type="ARBA" id="ARBA00023002"/>
    </source>
</evidence>
<evidence type="ECO:0000259" key="3">
    <source>
        <dbReference type="Pfam" id="PF25137"/>
    </source>
</evidence>
<dbReference type="EMBL" id="JAUHTQ010000026">
    <property type="protein sequence ID" value="MDN4495584.1"/>
    <property type="molecule type" value="Genomic_DNA"/>
</dbReference>
<proteinExistence type="predicted"/>
<dbReference type="PANTHER" id="PTHR11496:SF83">
    <property type="entry name" value="HYDROXYACID-OXOACID TRANSHYDROGENASE, MITOCHONDRIAL"/>
    <property type="match status" value="1"/>
</dbReference>
<feature type="domain" description="Fe-containing alcohol dehydrogenase-like C-terminal" evidence="3">
    <location>
        <begin position="187"/>
        <end position="382"/>
    </location>
</feature>
<keyword evidence="5" id="KW-1185">Reference proteome</keyword>
<comment type="caution">
    <text evidence="4">The sequence shown here is derived from an EMBL/GenBank/DDBJ whole genome shotgun (WGS) entry which is preliminary data.</text>
</comment>
<dbReference type="Gene3D" id="1.20.1090.10">
    <property type="entry name" value="Dehydroquinate synthase-like - alpha domain"/>
    <property type="match status" value="1"/>
</dbReference>
<protein>
    <submittedName>
        <fullName evidence="4">Iron-containing alcohol dehydrogenase</fullName>
        <ecNumber evidence="4">1.1.1.-</ecNumber>
    </submittedName>
</protein>
<dbReference type="Gene3D" id="3.40.50.1970">
    <property type="match status" value="1"/>
</dbReference>
<dbReference type="SUPFAM" id="SSF56796">
    <property type="entry name" value="Dehydroquinate synthase-like"/>
    <property type="match status" value="1"/>
</dbReference>
<dbReference type="GO" id="GO:0016491">
    <property type="term" value="F:oxidoreductase activity"/>
    <property type="evidence" value="ECO:0007669"/>
    <property type="project" value="UniProtKB-KW"/>
</dbReference>
<evidence type="ECO:0000313" key="5">
    <source>
        <dbReference type="Proteomes" id="UP001172743"/>
    </source>
</evidence>
<name>A0ABT8GWG6_9BACL</name>
<keyword evidence="1 4" id="KW-0560">Oxidoreductase</keyword>
<dbReference type="Proteomes" id="UP001172743">
    <property type="component" value="Unassembled WGS sequence"/>
</dbReference>
<evidence type="ECO:0000259" key="2">
    <source>
        <dbReference type="Pfam" id="PF00465"/>
    </source>
</evidence>
<organism evidence="4 5">
    <name type="scientific">Ureibacillus aquaedulcis</name>
    <dbReference type="NCBI Taxonomy" id="3058421"/>
    <lineage>
        <taxon>Bacteria</taxon>
        <taxon>Bacillati</taxon>
        <taxon>Bacillota</taxon>
        <taxon>Bacilli</taxon>
        <taxon>Bacillales</taxon>
        <taxon>Caryophanaceae</taxon>
        <taxon>Ureibacillus</taxon>
    </lineage>
</organism>
<reference evidence="4" key="1">
    <citation type="submission" date="2023-07" db="EMBL/GenBank/DDBJ databases">
        <title>Ureibacillus sp. isolated from freshwater well.</title>
        <authorList>
            <person name="Kirdat K."/>
            <person name="Bhatt A."/>
            <person name="Teware R."/>
            <person name="Bhavsar Y."/>
            <person name="Yadav A."/>
        </authorList>
    </citation>
    <scope>NUCLEOTIDE SEQUENCE</scope>
    <source>
        <strain evidence="4">BA0131</strain>
    </source>
</reference>
<dbReference type="PROSITE" id="PS00913">
    <property type="entry name" value="ADH_IRON_1"/>
    <property type="match status" value="1"/>
</dbReference>
<dbReference type="Pfam" id="PF00465">
    <property type="entry name" value="Fe-ADH"/>
    <property type="match status" value="1"/>
</dbReference>
<gene>
    <name evidence="4" type="ORF">QYB95_18755</name>
</gene>
<dbReference type="InterPro" id="IPR039697">
    <property type="entry name" value="Alcohol_dehydrogenase_Fe"/>
</dbReference>